<reference evidence="1" key="1">
    <citation type="submission" date="2022-02" db="EMBL/GenBank/DDBJ databases">
        <title>Atlantic sturgeon de novo genome assembly.</title>
        <authorList>
            <person name="Stock M."/>
            <person name="Klopp C."/>
            <person name="Guiguen Y."/>
            <person name="Cabau C."/>
            <person name="Parinello H."/>
            <person name="Santidrian Yebra-Pimentel E."/>
            <person name="Kuhl H."/>
            <person name="Dirks R.P."/>
            <person name="Guessner J."/>
            <person name="Wuertz S."/>
            <person name="Du K."/>
            <person name="Schartl M."/>
        </authorList>
    </citation>
    <scope>NUCLEOTIDE SEQUENCE</scope>
    <source>
        <strain evidence="1">STURGEONOMICS-FGT-2020</strain>
        <tissue evidence="1">Whole blood</tissue>
    </source>
</reference>
<comment type="caution">
    <text evidence="1">The sequence shown here is derived from an EMBL/GenBank/DDBJ whole genome shotgun (WGS) entry which is preliminary data.</text>
</comment>
<evidence type="ECO:0000313" key="2">
    <source>
        <dbReference type="Proteomes" id="UP001230051"/>
    </source>
</evidence>
<evidence type="ECO:0000313" key="1">
    <source>
        <dbReference type="EMBL" id="KAK1154623.1"/>
    </source>
</evidence>
<sequence>MGWIVIEWVAMKWIVKEWFITELIAMEWIAMEWIAMALENESCLSFPLSPGLVRERDFTTQTGWREGGMTARGAS</sequence>
<organism evidence="1 2">
    <name type="scientific">Acipenser oxyrinchus oxyrinchus</name>
    <dbReference type="NCBI Taxonomy" id="40147"/>
    <lineage>
        <taxon>Eukaryota</taxon>
        <taxon>Metazoa</taxon>
        <taxon>Chordata</taxon>
        <taxon>Craniata</taxon>
        <taxon>Vertebrata</taxon>
        <taxon>Euteleostomi</taxon>
        <taxon>Actinopterygii</taxon>
        <taxon>Chondrostei</taxon>
        <taxon>Acipenseriformes</taxon>
        <taxon>Acipenseridae</taxon>
        <taxon>Acipenser</taxon>
    </lineage>
</organism>
<keyword evidence="2" id="KW-1185">Reference proteome</keyword>
<name>A0AAD8FSY3_ACIOX</name>
<dbReference type="AlphaFoldDB" id="A0AAD8FSY3"/>
<dbReference type="EMBL" id="JAGXEW010000034">
    <property type="protein sequence ID" value="KAK1154623.1"/>
    <property type="molecule type" value="Genomic_DNA"/>
</dbReference>
<proteinExistence type="predicted"/>
<protein>
    <submittedName>
        <fullName evidence="1">Uncharacterized protein</fullName>
    </submittedName>
</protein>
<gene>
    <name evidence="1" type="ORF">AOXY_G28128</name>
</gene>
<accession>A0AAD8FSY3</accession>
<dbReference type="Proteomes" id="UP001230051">
    <property type="component" value="Unassembled WGS sequence"/>
</dbReference>